<dbReference type="Gene3D" id="1.20.1250.20">
    <property type="entry name" value="MFS general substrate transporter like domains"/>
    <property type="match status" value="1"/>
</dbReference>
<dbReference type="EMBL" id="DSMG01000134">
    <property type="protein sequence ID" value="HDX32448.1"/>
    <property type="molecule type" value="Genomic_DNA"/>
</dbReference>
<feature type="transmembrane region" description="Helical" evidence="7">
    <location>
        <begin position="322"/>
        <end position="345"/>
    </location>
</feature>
<evidence type="ECO:0000256" key="2">
    <source>
        <dbReference type="ARBA" id="ARBA00022448"/>
    </source>
</evidence>
<feature type="transmembrane region" description="Helical" evidence="7">
    <location>
        <begin position="440"/>
        <end position="462"/>
    </location>
</feature>
<keyword evidence="6 7" id="KW-0472">Membrane</keyword>
<feature type="domain" description="Major facilitator superfamily (MFS) profile" evidence="8">
    <location>
        <begin position="82"/>
        <end position="469"/>
    </location>
</feature>
<feature type="transmembrane region" description="Helical" evidence="7">
    <location>
        <begin position="243"/>
        <end position="262"/>
    </location>
</feature>
<accession>A0A7C1JXM0</accession>
<feature type="transmembrane region" description="Helical" evidence="7">
    <location>
        <begin position="148"/>
        <end position="168"/>
    </location>
</feature>
<dbReference type="PANTHER" id="PTHR23513:SF11">
    <property type="entry name" value="STAPHYLOFERRIN A TRANSPORTER"/>
    <property type="match status" value="1"/>
</dbReference>
<evidence type="ECO:0000256" key="5">
    <source>
        <dbReference type="ARBA" id="ARBA00022989"/>
    </source>
</evidence>
<gene>
    <name evidence="9" type="ORF">ENQ20_13315</name>
</gene>
<dbReference type="GO" id="GO:0022857">
    <property type="term" value="F:transmembrane transporter activity"/>
    <property type="evidence" value="ECO:0007669"/>
    <property type="project" value="InterPro"/>
</dbReference>
<keyword evidence="2" id="KW-0813">Transport</keyword>
<feature type="transmembrane region" description="Helical" evidence="7">
    <location>
        <begin position="115"/>
        <end position="136"/>
    </location>
</feature>
<feature type="transmembrane region" description="Helical" evidence="7">
    <location>
        <begin position="85"/>
        <end position="109"/>
    </location>
</feature>
<dbReference type="GO" id="GO:0005886">
    <property type="term" value="C:plasma membrane"/>
    <property type="evidence" value="ECO:0007669"/>
    <property type="project" value="UniProtKB-SubCell"/>
</dbReference>
<dbReference type="InterPro" id="IPR022324">
    <property type="entry name" value="Bacilysin_exporter_BacE_put"/>
</dbReference>
<feature type="transmembrane region" description="Helical" evidence="7">
    <location>
        <begin position="415"/>
        <end position="434"/>
    </location>
</feature>
<dbReference type="PRINTS" id="PR01988">
    <property type="entry name" value="EXPORTERBACE"/>
</dbReference>
<dbReference type="InterPro" id="IPR010290">
    <property type="entry name" value="TM_effector"/>
</dbReference>
<feature type="transmembrane region" description="Helical" evidence="7">
    <location>
        <begin position="294"/>
        <end position="316"/>
    </location>
</feature>
<feature type="transmembrane region" description="Helical" evidence="7">
    <location>
        <begin position="174"/>
        <end position="191"/>
    </location>
</feature>
<feature type="transmembrane region" description="Helical" evidence="7">
    <location>
        <begin position="212"/>
        <end position="237"/>
    </location>
</feature>
<keyword evidence="3" id="KW-1003">Cell membrane</keyword>
<evidence type="ECO:0000313" key="9">
    <source>
        <dbReference type="EMBL" id="HDX32448.1"/>
    </source>
</evidence>
<evidence type="ECO:0000256" key="4">
    <source>
        <dbReference type="ARBA" id="ARBA00022692"/>
    </source>
</evidence>
<protein>
    <submittedName>
        <fullName evidence="9">MFS transporter</fullName>
    </submittedName>
</protein>
<evidence type="ECO:0000256" key="7">
    <source>
        <dbReference type="SAM" id="Phobius"/>
    </source>
</evidence>
<organism evidence="9">
    <name type="scientific">Caldilinea aerophila</name>
    <dbReference type="NCBI Taxonomy" id="133453"/>
    <lineage>
        <taxon>Bacteria</taxon>
        <taxon>Bacillati</taxon>
        <taxon>Chloroflexota</taxon>
        <taxon>Caldilineae</taxon>
        <taxon>Caldilineales</taxon>
        <taxon>Caldilineaceae</taxon>
        <taxon>Caldilinea</taxon>
    </lineage>
</organism>
<dbReference type="AlphaFoldDB" id="A0A7C1JXM0"/>
<evidence type="ECO:0000259" key="8">
    <source>
        <dbReference type="PROSITE" id="PS50850"/>
    </source>
</evidence>
<dbReference type="InterPro" id="IPR020846">
    <property type="entry name" value="MFS_dom"/>
</dbReference>
<keyword evidence="4 7" id="KW-0812">Transmembrane</keyword>
<feature type="transmembrane region" description="Helical" evidence="7">
    <location>
        <begin position="380"/>
        <end position="403"/>
    </location>
</feature>
<reference evidence="9" key="1">
    <citation type="journal article" date="2020" name="mSystems">
        <title>Genome- and Community-Level Interaction Insights into Carbon Utilization and Element Cycling Functions of Hydrothermarchaeota in Hydrothermal Sediment.</title>
        <authorList>
            <person name="Zhou Z."/>
            <person name="Liu Y."/>
            <person name="Xu W."/>
            <person name="Pan J."/>
            <person name="Luo Z.H."/>
            <person name="Li M."/>
        </authorList>
    </citation>
    <scope>NUCLEOTIDE SEQUENCE [LARGE SCALE GENOMIC DNA]</scope>
    <source>
        <strain evidence="9">SpSt-289</strain>
    </source>
</reference>
<comment type="subcellular location">
    <subcellularLocation>
        <location evidence="1">Cell membrane</location>
        <topology evidence="1">Multi-pass membrane protein</topology>
    </subcellularLocation>
</comment>
<comment type="caution">
    <text evidence="9">The sequence shown here is derived from an EMBL/GenBank/DDBJ whole genome shotgun (WGS) entry which is preliminary data.</text>
</comment>
<evidence type="ECO:0000256" key="6">
    <source>
        <dbReference type="ARBA" id="ARBA00023136"/>
    </source>
</evidence>
<evidence type="ECO:0000256" key="1">
    <source>
        <dbReference type="ARBA" id="ARBA00004651"/>
    </source>
</evidence>
<name>A0A7C1JXM0_9CHLR</name>
<proteinExistence type="predicted"/>
<dbReference type="InterPro" id="IPR036259">
    <property type="entry name" value="MFS_trans_sf"/>
</dbReference>
<dbReference type="SUPFAM" id="SSF103473">
    <property type="entry name" value="MFS general substrate transporter"/>
    <property type="match status" value="1"/>
</dbReference>
<dbReference type="Pfam" id="PF05977">
    <property type="entry name" value="MFS_3"/>
    <property type="match status" value="1"/>
</dbReference>
<feature type="transmembrane region" description="Helical" evidence="7">
    <location>
        <begin position="357"/>
        <end position="374"/>
    </location>
</feature>
<dbReference type="CDD" id="cd06173">
    <property type="entry name" value="MFS_MefA_like"/>
    <property type="match status" value="1"/>
</dbReference>
<evidence type="ECO:0000256" key="3">
    <source>
        <dbReference type="ARBA" id="ARBA00022475"/>
    </source>
</evidence>
<dbReference type="PANTHER" id="PTHR23513">
    <property type="entry name" value="INTEGRAL MEMBRANE EFFLUX PROTEIN-RELATED"/>
    <property type="match status" value="1"/>
</dbReference>
<dbReference type="PROSITE" id="PS50850">
    <property type="entry name" value="MFS"/>
    <property type="match status" value="1"/>
</dbReference>
<keyword evidence="5 7" id="KW-1133">Transmembrane helix</keyword>
<sequence length="472" mass="50745">MKAWEERCTSSAVGSIGGSARRAATDVIGRDEEGAMVISTAEGKQTVQLEPPLNPQLPPEVAPLRARQVRRIQTFRALQHYNFRLYLFGQLISLAGTWMQIVAQGWLVYELSRSEAMLGVVGFASAIPALAVTPWAGVIIDRVRKRNLLLLTQIAAMALALILAGLTFAEVVQVWHIVVLAVLLGVVNAFDGPARQAFVVEMVGAHDLPNAIALNSMTFNAARVIGPAFGGVLLATVGSAWCFTFNGLSFLAVIVSLLAMRLNQAQLALERGSPWQQLKSGIQYVAAQSELRGLLLLAFFFSTFGISYNTVLPSFVDRLLNAGAAGFGMITAASGIGAVTGALLVATFGDRGHRGEWLHYAAMSFPVVLTLFAFNRSFLLALVLAVLLGVGFMLQFTLINTLLQTRVSNAMRGRVMSLYTLTFFGFTPFGNLALGALSEVIGMSIAITLAAALTLVSAFMIFRRTPALRQMS</sequence>